<proteinExistence type="predicted"/>
<dbReference type="Proteomes" id="UP000232101">
    <property type="component" value="Unassembled WGS sequence"/>
</dbReference>
<sequence length="69" mass="7386">MFFARKRSANVASAACFCLCESEATATQQDVGHSVVATGRGVLRLSSSISVGVWTPTEKEPKLHSSHHI</sequence>
<reference evidence="1 2" key="1">
    <citation type="submission" date="2017-11" db="EMBL/GenBank/DDBJ databases">
        <title>Bacterial isolate from king chilli rhizosphere.</title>
        <authorList>
            <person name="Takhelmayum P."/>
            <person name="Sarangthem I."/>
        </authorList>
    </citation>
    <scope>NUCLEOTIDE SEQUENCE [LARGE SCALE GENOMIC DNA]</scope>
    <source>
        <strain evidence="2">t26</strain>
    </source>
</reference>
<protein>
    <submittedName>
        <fullName evidence="1">Uncharacterized protein</fullName>
    </submittedName>
</protein>
<gene>
    <name evidence="1" type="ORF">CWD94_00215</name>
</gene>
<comment type="caution">
    <text evidence="1">The sequence shown here is derived from an EMBL/GenBank/DDBJ whole genome shotgun (WGS) entry which is preliminary data.</text>
</comment>
<organism evidence="1 2">
    <name type="scientific">Lysinibacillus xylanilyticus</name>
    <dbReference type="NCBI Taxonomy" id="582475"/>
    <lineage>
        <taxon>Bacteria</taxon>
        <taxon>Bacillati</taxon>
        <taxon>Bacillota</taxon>
        <taxon>Bacilli</taxon>
        <taxon>Bacillales</taxon>
        <taxon>Bacillaceae</taxon>
        <taxon>Lysinibacillus</taxon>
    </lineage>
</organism>
<evidence type="ECO:0000313" key="2">
    <source>
        <dbReference type="Proteomes" id="UP000232101"/>
    </source>
</evidence>
<evidence type="ECO:0000313" key="1">
    <source>
        <dbReference type="EMBL" id="PJO45617.1"/>
    </source>
</evidence>
<dbReference type="AlphaFoldDB" id="A0A2M9QC16"/>
<dbReference type="EMBL" id="PHQY01000001">
    <property type="protein sequence ID" value="PJO45617.1"/>
    <property type="molecule type" value="Genomic_DNA"/>
</dbReference>
<accession>A0A2M9QC16</accession>
<name>A0A2M9QC16_9BACI</name>